<proteinExistence type="predicted"/>
<dbReference type="RefSeq" id="WP_093333581.1">
    <property type="nucleotide sequence ID" value="NZ_FOXP01000007.1"/>
</dbReference>
<reference evidence="1 2" key="1">
    <citation type="submission" date="2016-10" db="EMBL/GenBank/DDBJ databases">
        <authorList>
            <person name="de Groot N.N."/>
        </authorList>
    </citation>
    <scope>NUCLEOTIDE SEQUENCE [LARGE SCALE GENOMIC DNA]</scope>
    <source>
        <strain evidence="1 2">CGMCC 1.9113</strain>
    </source>
</reference>
<gene>
    <name evidence="1" type="ORF">SAMN04488241_107179</name>
</gene>
<keyword evidence="2" id="KW-1185">Reference proteome</keyword>
<dbReference type="AlphaFoldDB" id="A0A1I5TAE3"/>
<sequence>MTRTTIEAVRVAEADGSHIVYDWNPDLWFQIRDDQPFLDILTRGYPAQLAGDAKLPKLTDPCEDGTQWQRWDLAELLARKRRAGELTAELKNPRGVLRCYVVPTALLGYGDVVSMAEDVEAELGLPGAWDVLAQRPDRTWSRPRDALRPSMPSETIRLVGEEMLAAHSIRREPFVELAPRSRMHVPLPENALVSLWAARRATQLSDHRGEVAVALTAATARAARSNPGARQENIEGEARRLSATLARLSELKSLLAGFVLAEELSVQVHPGPLLQRDYRLRLLLRAFAASPSDAMTEFESARSHYPPVFLNNLWELWGAIWLVNEFRTLGFSGACSIEGGETIERCQWRLEKGTSTIELDFEAEPVLVDYSKLPPAHDRAISALEWVAHNQELDAGRPFVGTEEKCSPDYLIRITTPRGRSLLVGDACLASPGHHGRRSKNDTKPYTVERYRRTIGWAAGDQIVRCHPMGGFVLFPPPADHWLELATLPGASDCMLLCPRPGGDAEASRRLRSLLRMVAEDEG</sequence>
<dbReference type="Proteomes" id="UP000199586">
    <property type="component" value="Unassembled WGS sequence"/>
</dbReference>
<dbReference type="EMBL" id="FOXP01000007">
    <property type="protein sequence ID" value="SFP80014.1"/>
    <property type="molecule type" value="Genomic_DNA"/>
</dbReference>
<evidence type="ECO:0000313" key="1">
    <source>
        <dbReference type="EMBL" id="SFP80014.1"/>
    </source>
</evidence>
<protein>
    <submittedName>
        <fullName evidence="1">Uncharacterized protein</fullName>
    </submittedName>
</protein>
<accession>A0A1I5TAE3</accession>
<organism evidence="1 2">
    <name type="scientific">Sphingomonas rubra</name>
    <dbReference type="NCBI Taxonomy" id="634430"/>
    <lineage>
        <taxon>Bacteria</taxon>
        <taxon>Pseudomonadati</taxon>
        <taxon>Pseudomonadota</taxon>
        <taxon>Alphaproteobacteria</taxon>
        <taxon>Sphingomonadales</taxon>
        <taxon>Sphingomonadaceae</taxon>
        <taxon>Sphingomonas</taxon>
    </lineage>
</organism>
<name>A0A1I5TAE3_9SPHN</name>
<evidence type="ECO:0000313" key="2">
    <source>
        <dbReference type="Proteomes" id="UP000199586"/>
    </source>
</evidence>
<dbReference type="OrthoDB" id="8452925at2"/>